<evidence type="ECO:0000313" key="1">
    <source>
        <dbReference type="EMBL" id="DAD68833.1"/>
    </source>
</evidence>
<organism evidence="1">
    <name type="scientific">Myoviridae sp. ctHP32</name>
    <dbReference type="NCBI Taxonomy" id="2823539"/>
    <lineage>
        <taxon>Viruses</taxon>
        <taxon>Duplodnaviria</taxon>
        <taxon>Heunggongvirae</taxon>
        <taxon>Uroviricota</taxon>
        <taxon>Caudoviricetes</taxon>
    </lineage>
</organism>
<sequence length="90" mass="10382">MTEYRVTVEALKNNIEQFMADDNGHYIHLGMEQKIAESDRNGRIYLGIYCYTLNGKYKGNYKCGYVDKETGEYTVGQYDSVNAETMTWIG</sequence>
<reference evidence="1" key="1">
    <citation type="journal article" date="2021" name="Proc. Natl. Acad. Sci. U.S.A.">
        <title>A Catalog of Tens of Thousands of Viruses from Human Metagenomes Reveals Hidden Associations with Chronic Diseases.</title>
        <authorList>
            <person name="Tisza M.J."/>
            <person name="Buck C.B."/>
        </authorList>
    </citation>
    <scope>NUCLEOTIDE SEQUENCE</scope>
    <source>
        <strain evidence="1">CtHP32</strain>
    </source>
</reference>
<proteinExistence type="predicted"/>
<protein>
    <submittedName>
        <fullName evidence="1">Uncharacterized protein</fullName>
    </submittedName>
</protein>
<name>A0A8S5LG99_9CAUD</name>
<accession>A0A8S5LG99</accession>
<dbReference type="EMBL" id="BK014710">
    <property type="protein sequence ID" value="DAD68833.1"/>
    <property type="molecule type" value="Genomic_DNA"/>
</dbReference>